<dbReference type="Proteomes" id="UP001620461">
    <property type="component" value="Unassembled WGS sequence"/>
</dbReference>
<dbReference type="Gene3D" id="3.40.1080.20">
    <property type="entry name" value="Acetyl-CoA hydrolase/transferase C-terminal domain"/>
    <property type="match status" value="1"/>
</dbReference>
<evidence type="ECO:0000259" key="1">
    <source>
        <dbReference type="Pfam" id="PF13336"/>
    </source>
</evidence>
<dbReference type="InterPro" id="IPR037171">
    <property type="entry name" value="NagB/RpiA_transferase-like"/>
</dbReference>
<dbReference type="Gene3D" id="3.30.750.70">
    <property type="entry name" value="4-hydroxybutyrate coenzyme like domains"/>
    <property type="match status" value="1"/>
</dbReference>
<dbReference type="InterPro" id="IPR026888">
    <property type="entry name" value="AcetylCoA_hyd_C"/>
</dbReference>
<proteinExistence type="predicted"/>
<gene>
    <name evidence="2" type="ORF">ISP15_07950</name>
</gene>
<accession>A0ABW8JHG4</accession>
<evidence type="ECO:0000313" key="2">
    <source>
        <dbReference type="EMBL" id="MFK2900263.1"/>
    </source>
</evidence>
<dbReference type="PANTHER" id="PTHR21432">
    <property type="entry name" value="ACETYL-COA HYDROLASE-RELATED"/>
    <property type="match status" value="1"/>
</dbReference>
<dbReference type="InterPro" id="IPR046433">
    <property type="entry name" value="ActCoA_hydro"/>
</dbReference>
<dbReference type="RefSeq" id="WP_404546708.1">
    <property type="nucleotide sequence ID" value="NZ_JADIKJ010000007.1"/>
</dbReference>
<sequence>MLPEQRFTDTDACAQLIVERLGADLRVAAPLGLGKPHGLLNALYAWMLADTWRSMTLYTALSLMRPQPTPGLEARFLGPFLERHFGAGYVDPLYAIDQARGKLPPNVAVHEFYMQSGALLHSASAQRDYISQNYTHVARDLVVQDINLLVQLVARRETPDGVRYSLSCNPDLTSDFLDRVKAAGKARPLCVAVVHPDLPYLGGHAEVAQDVFDIELAPVSSPALFALPRMPVDMAEYALGLHASALVKDGGCLQIGIGALSDALVKGLLLRHQDNVAWRKLLLALDQGGTTHALAARIGGLGSFKSGLYGASEMVMDGFMQLAKAGILKRRCWDNLALERAAMAGRLPDDVPGGHYLRGAFFLGSRELYAWLAQTAANDPDAIDMCRVSNVNQLYGDHQPLAMLQRRGARFFNSCMMATLLGAVVSDALEDGHVVSGVGGQYNFVAMAHELPDGRSALLLRATRQGPDGVETNIRWHYGHITIPRHLRDLVITEYGVADLRGKSDSECIEAMLAISDARFVDALAAEAKAHGKLAADFKIPEAWHQHRPQALRKALAKPMRKGLLPRFPFGSDFTEVEQRLLPALEWLKTCGGNWRGRWRLLKAVMQPGAPGPEEAAALERMGLSTATAWRDRMQRRLLQAALRRNSAQ</sequence>
<comment type="caution">
    <text evidence="2">The sequence shown here is derived from an EMBL/GenBank/DDBJ whole genome shotgun (WGS) entry which is preliminary data.</text>
</comment>
<evidence type="ECO:0000313" key="3">
    <source>
        <dbReference type="Proteomes" id="UP001620461"/>
    </source>
</evidence>
<protein>
    <submittedName>
        <fullName evidence="2">Acetyl-CoA hydrolase</fullName>
    </submittedName>
</protein>
<name>A0ABW8JHG4_9GAMM</name>
<dbReference type="InterPro" id="IPR038460">
    <property type="entry name" value="AcetylCoA_hyd_C_sf"/>
</dbReference>
<dbReference type="PANTHER" id="PTHR21432:SF20">
    <property type="entry name" value="ACETYL-COA HYDROLASE"/>
    <property type="match status" value="1"/>
</dbReference>
<feature type="domain" description="Acetyl-CoA hydrolase/transferase C-terminal" evidence="1">
    <location>
        <begin position="364"/>
        <end position="528"/>
    </location>
</feature>
<keyword evidence="3" id="KW-1185">Reference proteome</keyword>
<dbReference type="Pfam" id="PF13336">
    <property type="entry name" value="AcetylCoA_hyd_C"/>
    <property type="match status" value="1"/>
</dbReference>
<reference evidence="2 3" key="1">
    <citation type="submission" date="2020-10" db="EMBL/GenBank/DDBJ databases">
        <title>Phylogeny of dyella-like bacteria.</title>
        <authorList>
            <person name="Fu J."/>
        </authorList>
    </citation>
    <scope>NUCLEOTIDE SEQUENCE [LARGE SCALE GENOMIC DNA]</scope>
    <source>
        <strain evidence="2 3">JP1</strain>
    </source>
</reference>
<dbReference type="GO" id="GO:0016787">
    <property type="term" value="F:hydrolase activity"/>
    <property type="evidence" value="ECO:0007669"/>
    <property type="project" value="UniProtKB-KW"/>
</dbReference>
<dbReference type="EMBL" id="JADIKJ010000007">
    <property type="protein sequence ID" value="MFK2900263.1"/>
    <property type="molecule type" value="Genomic_DNA"/>
</dbReference>
<dbReference type="SUPFAM" id="SSF100950">
    <property type="entry name" value="NagB/RpiA/CoA transferase-like"/>
    <property type="match status" value="1"/>
</dbReference>
<keyword evidence="2" id="KW-0378">Hydrolase</keyword>
<organism evidence="2 3">
    <name type="scientific">Dyella jejuensis</name>
    <dbReference type="NCBI Taxonomy" id="1432009"/>
    <lineage>
        <taxon>Bacteria</taxon>
        <taxon>Pseudomonadati</taxon>
        <taxon>Pseudomonadota</taxon>
        <taxon>Gammaproteobacteria</taxon>
        <taxon>Lysobacterales</taxon>
        <taxon>Rhodanobacteraceae</taxon>
        <taxon>Dyella</taxon>
    </lineage>
</organism>